<dbReference type="Pfam" id="PF13937">
    <property type="entry name" value="DUF4212"/>
    <property type="match status" value="1"/>
</dbReference>
<dbReference type="Proteomes" id="UP000266934">
    <property type="component" value="Chromosome"/>
</dbReference>
<dbReference type="RefSeq" id="WP_126401232.1">
    <property type="nucleotide sequence ID" value="NZ_AP018907.1"/>
</dbReference>
<keyword evidence="4" id="KW-1185">Reference proteome</keyword>
<keyword evidence="1" id="KW-0472">Membrane</keyword>
<evidence type="ECO:0000259" key="2">
    <source>
        <dbReference type="Pfam" id="PF13937"/>
    </source>
</evidence>
<feature type="transmembrane region" description="Helical" evidence="1">
    <location>
        <begin position="41"/>
        <end position="68"/>
    </location>
</feature>
<gene>
    <name evidence="3" type="ORF">BLTE_27720</name>
</gene>
<keyword evidence="1" id="KW-1133">Transmembrane helix</keyword>
<proteinExistence type="predicted"/>
<evidence type="ECO:0000313" key="4">
    <source>
        <dbReference type="Proteomes" id="UP000266934"/>
    </source>
</evidence>
<evidence type="ECO:0000256" key="1">
    <source>
        <dbReference type="SAM" id="Phobius"/>
    </source>
</evidence>
<keyword evidence="1" id="KW-0812">Transmembrane</keyword>
<dbReference type="EMBL" id="AP018907">
    <property type="protein sequence ID" value="BBF94087.1"/>
    <property type="molecule type" value="Genomic_DNA"/>
</dbReference>
<organism evidence="3 4">
    <name type="scientific">Blastochloris tepida</name>
    <dbReference type="NCBI Taxonomy" id="2233851"/>
    <lineage>
        <taxon>Bacteria</taxon>
        <taxon>Pseudomonadati</taxon>
        <taxon>Pseudomonadota</taxon>
        <taxon>Alphaproteobacteria</taxon>
        <taxon>Hyphomicrobiales</taxon>
        <taxon>Blastochloridaceae</taxon>
        <taxon>Blastochloris</taxon>
    </lineage>
</organism>
<sequence length="85" mass="9935">MSNPKEATHWPRTVRLMWIMLALWAFFSFFIHFFVTALNKIVIFGFPLGFYMAAQGSLIAFVVMLFWFAYAQDKIDRDCGVAEDE</sequence>
<protein>
    <submittedName>
        <fullName evidence="3">Membrane protein</fullName>
    </submittedName>
</protein>
<reference evidence="3 4" key="1">
    <citation type="submission" date="2018-08" db="EMBL/GenBank/DDBJ databases">
        <title>Complete genome sequencing of Blastochloris tepida GI.</title>
        <authorList>
            <person name="Tsukatani Y."/>
            <person name="Mori H."/>
        </authorList>
    </citation>
    <scope>NUCLEOTIDE SEQUENCE [LARGE SCALE GENOMIC DNA]</scope>
    <source>
        <strain evidence="3 4">GI</strain>
    </source>
</reference>
<name>A0A348G3F4_9HYPH</name>
<feature type="domain" description="Sodium symporter small subunit" evidence="2">
    <location>
        <begin position="8"/>
        <end position="81"/>
    </location>
</feature>
<dbReference type="AlphaFoldDB" id="A0A348G3F4"/>
<dbReference type="OrthoDB" id="9797746at2"/>
<dbReference type="KEGG" id="blag:BLTE_27720"/>
<feature type="transmembrane region" description="Helical" evidence="1">
    <location>
        <begin position="16"/>
        <end position="35"/>
    </location>
</feature>
<dbReference type="InterPro" id="IPR019886">
    <property type="entry name" value="Na_symporter_ssu"/>
</dbReference>
<accession>A0A348G3F4</accession>
<evidence type="ECO:0000313" key="3">
    <source>
        <dbReference type="EMBL" id="BBF94087.1"/>
    </source>
</evidence>
<dbReference type="NCBIfam" id="TIGR03647">
    <property type="entry name" value="Na_symport_sm"/>
    <property type="match status" value="1"/>
</dbReference>